<dbReference type="SUPFAM" id="SSF50978">
    <property type="entry name" value="WD40 repeat-like"/>
    <property type="match status" value="1"/>
</dbReference>
<feature type="domain" description="NWD2 C-terminal beta-propeller" evidence="4">
    <location>
        <begin position="211"/>
        <end position="300"/>
    </location>
</feature>
<protein>
    <submittedName>
        <fullName evidence="5">Nuclear distribution protein nudF-2</fullName>
    </submittedName>
</protein>
<dbReference type="InterPro" id="IPR001680">
    <property type="entry name" value="WD40_rpt"/>
</dbReference>
<organism evidence="5 6">
    <name type="scientific">Ditylenchus destructor</name>
    <dbReference type="NCBI Taxonomy" id="166010"/>
    <lineage>
        <taxon>Eukaryota</taxon>
        <taxon>Metazoa</taxon>
        <taxon>Ecdysozoa</taxon>
        <taxon>Nematoda</taxon>
        <taxon>Chromadorea</taxon>
        <taxon>Rhabditida</taxon>
        <taxon>Tylenchina</taxon>
        <taxon>Tylenchomorpha</taxon>
        <taxon>Sphaerularioidea</taxon>
        <taxon>Anguinidae</taxon>
        <taxon>Anguininae</taxon>
        <taxon>Ditylenchus</taxon>
    </lineage>
</organism>
<evidence type="ECO:0000256" key="2">
    <source>
        <dbReference type="ARBA" id="ARBA00022737"/>
    </source>
</evidence>
<reference evidence="5" key="1">
    <citation type="submission" date="2022-01" db="EMBL/GenBank/DDBJ databases">
        <title>Genome Sequence Resource for Two Populations of Ditylenchus destructor, the Migratory Endoparasitic Phytonematode.</title>
        <authorList>
            <person name="Zhang H."/>
            <person name="Lin R."/>
            <person name="Xie B."/>
        </authorList>
    </citation>
    <scope>NUCLEOTIDE SEQUENCE</scope>
    <source>
        <strain evidence="5">BazhouSP</strain>
    </source>
</reference>
<feature type="domain" description="NWD2 C-terminal beta-propeller" evidence="4">
    <location>
        <begin position="304"/>
        <end position="527"/>
    </location>
</feature>
<dbReference type="InterPro" id="IPR019775">
    <property type="entry name" value="WD40_repeat_CS"/>
</dbReference>
<evidence type="ECO:0000313" key="5">
    <source>
        <dbReference type="EMBL" id="KAI1720797.1"/>
    </source>
</evidence>
<dbReference type="EMBL" id="JAKKPZ010000005">
    <property type="protein sequence ID" value="KAI1720797.1"/>
    <property type="molecule type" value="Genomic_DNA"/>
</dbReference>
<dbReference type="InterPro" id="IPR052752">
    <property type="entry name" value="NACHT-WD_repeat"/>
</dbReference>
<keyword evidence="6" id="KW-1185">Reference proteome</keyword>
<dbReference type="PROSITE" id="PS00678">
    <property type="entry name" value="WD_REPEATS_1"/>
    <property type="match status" value="1"/>
</dbReference>
<dbReference type="PROSITE" id="PS50082">
    <property type="entry name" value="WD_REPEATS_2"/>
    <property type="match status" value="1"/>
</dbReference>
<feature type="repeat" description="WD" evidence="3">
    <location>
        <begin position="185"/>
        <end position="205"/>
    </location>
</feature>
<evidence type="ECO:0000259" key="4">
    <source>
        <dbReference type="Pfam" id="PF23586"/>
    </source>
</evidence>
<dbReference type="Pfam" id="PF23586">
    <property type="entry name" value="Beta-prop_NWD2_C"/>
    <property type="match status" value="2"/>
</dbReference>
<sequence>MSLITGDFWSVEPDGMDNQMAIEKVAFTHNQQILLWSTSQFYLYDLDGRLIHRERLDQTLQNKDLIYVFFISKRSVRLLAVNQGDKDDWNVTISGREEDRQIRPFIFSASMVFFDETFRHGACCVAQHVVDEHNMAVALSCGETVFIAGIRRNLYIWNINSSQLVRTVDAHFGRILNVQALNVNNHNLLISSSIDRSIKIWNMENIFEKSFALDNMDEPIEKILVAQHKPNLAIAQTRKYLGIWDIKSQRFITSLVSNSYGSVVSDSLITSDGRHVVCIESDHLLVWDLKTHSVVFRHLDTPEQKVARLAIYRLADLTLYYTHEYPCRMFRDVVALKDTTTVVAVVFYKGHDHLHVIDVAEKVVRHKFRPRAMRKQQKDIIVLGLVPVMNSTHHCVVMDGESRGSIWDVKNKKLVRHLPNFTAVCTEDGKFGLHAPTRGGLHIVDLKNGALTKMLIGQVAEGVNDVQARFTPNGDHVLYYHNGQQTLRCFRVSDGQLIGTLRPHAQITTWGCNGEKVVIGCQDGSLLTAILYDDTSQTGVQRALAALPSRRYLADHLGIGVDDLDNMDNLDLRNLGVITKAITKFKQPLRSKTKGSVVCSVQ</sequence>
<dbReference type="InterPro" id="IPR015943">
    <property type="entry name" value="WD40/YVTN_repeat-like_dom_sf"/>
</dbReference>
<evidence type="ECO:0000256" key="1">
    <source>
        <dbReference type="ARBA" id="ARBA00022574"/>
    </source>
</evidence>
<gene>
    <name evidence="5" type="ORF">DdX_05044</name>
</gene>
<keyword evidence="1 3" id="KW-0853">WD repeat</keyword>
<proteinExistence type="predicted"/>
<dbReference type="PANTHER" id="PTHR19871">
    <property type="entry name" value="BETA TRANSDUCIN-RELATED PROTEIN"/>
    <property type="match status" value="1"/>
</dbReference>
<dbReference type="InterPro" id="IPR036322">
    <property type="entry name" value="WD40_repeat_dom_sf"/>
</dbReference>
<dbReference type="SMART" id="SM00320">
    <property type="entry name" value="WD40"/>
    <property type="match status" value="3"/>
</dbReference>
<dbReference type="InterPro" id="IPR056534">
    <property type="entry name" value="Beta-prop_NWD2_C"/>
</dbReference>
<evidence type="ECO:0000256" key="3">
    <source>
        <dbReference type="PROSITE-ProRule" id="PRU00221"/>
    </source>
</evidence>
<evidence type="ECO:0000313" key="6">
    <source>
        <dbReference type="Proteomes" id="UP001201812"/>
    </source>
</evidence>
<dbReference type="Pfam" id="PF00400">
    <property type="entry name" value="WD40"/>
    <property type="match status" value="1"/>
</dbReference>
<accession>A0AAD4N8L9</accession>
<dbReference type="PANTHER" id="PTHR19871:SF14">
    <property type="entry name" value="DUF4062 DOMAIN-CONTAINING PROTEIN"/>
    <property type="match status" value="1"/>
</dbReference>
<dbReference type="AlphaFoldDB" id="A0AAD4N8L9"/>
<dbReference type="Proteomes" id="UP001201812">
    <property type="component" value="Unassembled WGS sequence"/>
</dbReference>
<keyword evidence="2" id="KW-0677">Repeat</keyword>
<comment type="caution">
    <text evidence="5">The sequence shown here is derived from an EMBL/GenBank/DDBJ whole genome shotgun (WGS) entry which is preliminary data.</text>
</comment>
<name>A0AAD4N8L9_9BILA</name>
<dbReference type="Gene3D" id="2.130.10.10">
    <property type="entry name" value="YVTN repeat-like/Quinoprotein amine dehydrogenase"/>
    <property type="match status" value="2"/>
</dbReference>